<accession>A0A382S0Y3</accession>
<dbReference type="AlphaFoldDB" id="A0A382S0Y3"/>
<keyword evidence="3" id="KW-1003">Cell membrane</keyword>
<evidence type="ECO:0000256" key="2">
    <source>
        <dbReference type="ARBA" id="ARBA00022448"/>
    </source>
</evidence>
<dbReference type="Pfam" id="PF00528">
    <property type="entry name" value="BPD_transp_1"/>
    <property type="match status" value="1"/>
</dbReference>
<dbReference type="CDD" id="cd06261">
    <property type="entry name" value="TM_PBP2"/>
    <property type="match status" value="1"/>
</dbReference>
<dbReference type="PANTHER" id="PTHR30151:SF0">
    <property type="entry name" value="ABC TRANSPORTER PERMEASE PROTEIN MJ0413-RELATED"/>
    <property type="match status" value="1"/>
</dbReference>
<protein>
    <recommendedName>
        <fullName evidence="8">ABC transmembrane type-1 domain-containing protein</fullName>
    </recommendedName>
</protein>
<evidence type="ECO:0000313" key="9">
    <source>
        <dbReference type="EMBL" id="SVD03533.1"/>
    </source>
</evidence>
<evidence type="ECO:0000259" key="8">
    <source>
        <dbReference type="PROSITE" id="PS50928"/>
    </source>
</evidence>
<evidence type="ECO:0000256" key="4">
    <source>
        <dbReference type="ARBA" id="ARBA00022692"/>
    </source>
</evidence>
<keyword evidence="6 7" id="KW-0472">Membrane</keyword>
<evidence type="ECO:0000256" key="6">
    <source>
        <dbReference type="ARBA" id="ARBA00023136"/>
    </source>
</evidence>
<name>A0A382S0Y3_9ZZZZ</name>
<sequence>LNTLLGVRSIDPDFFRAAECLGANPRDILRDIIVPGALPTIFTGLQIAMGAAWFSLVAGEMIAAQYGLGFMILESYNLVQYPTIVIMMATLGIVGYTSSAIIRLVGKKMNRWREQATGMGPEVAAQ</sequence>
<evidence type="ECO:0000256" key="5">
    <source>
        <dbReference type="ARBA" id="ARBA00022989"/>
    </source>
</evidence>
<dbReference type="PROSITE" id="PS50928">
    <property type="entry name" value="ABC_TM1"/>
    <property type="match status" value="1"/>
</dbReference>
<dbReference type="GO" id="GO:0055085">
    <property type="term" value="P:transmembrane transport"/>
    <property type="evidence" value="ECO:0007669"/>
    <property type="project" value="InterPro"/>
</dbReference>
<feature type="transmembrane region" description="Helical" evidence="7">
    <location>
        <begin position="51"/>
        <end position="72"/>
    </location>
</feature>
<feature type="non-terminal residue" evidence="9">
    <location>
        <position position="1"/>
    </location>
</feature>
<keyword evidence="5 7" id="KW-1133">Transmembrane helix</keyword>
<dbReference type="EMBL" id="UINC01125597">
    <property type="protein sequence ID" value="SVD03533.1"/>
    <property type="molecule type" value="Genomic_DNA"/>
</dbReference>
<organism evidence="9">
    <name type="scientific">marine metagenome</name>
    <dbReference type="NCBI Taxonomy" id="408172"/>
    <lineage>
        <taxon>unclassified sequences</taxon>
        <taxon>metagenomes</taxon>
        <taxon>ecological metagenomes</taxon>
    </lineage>
</organism>
<evidence type="ECO:0000256" key="3">
    <source>
        <dbReference type="ARBA" id="ARBA00022475"/>
    </source>
</evidence>
<comment type="subcellular location">
    <subcellularLocation>
        <location evidence="1">Cell membrane</location>
        <topology evidence="1">Multi-pass membrane protein</topology>
    </subcellularLocation>
</comment>
<feature type="transmembrane region" description="Helical" evidence="7">
    <location>
        <begin position="84"/>
        <end position="105"/>
    </location>
</feature>
<dbReference type="InterPro" id="IPR035906">
    <property type="entry name" value="MetI-like_sf"/>
</dbReference>
<keyword evidence="2" id="KW-0813">Transport</keyword>
<proteinExistence type="predicted"/>
<dbReference type="SUPFAM" id="SSF161098">
    <property type="entry name" value="MetI-like"/>
    <property type="match status" value="1"/>
</dbReference>
<dbReference type="InterPro" id="IPR000515">
    <property type="entry name" value="MetI-like"/>
</dbReference>
<dbReference type="PANTHER" id="PTHR30151">
    <property type="entry name" value="ALKANE SULFONATE ABC TRANSPORTER-RELATED, MEMBRANE SUBUNIT"/>
    <property type="match status" value="1"/>
</dbReference>
<gene>
    <name evidence="9" type="ORF">METZ01_LOCUS356387</name>
</gene>
<keyword evidence="4 7" id="KW-0812">Transmembrane</keyword>
<evidence type="ECO:0000256" key="7">
    <source>
        <dbReference type="SAM" id="Phobius"/>
    </source>
</evidence>
<evidence type="ECO:0000256" key="1">
    <source>
        <dbReference type="ARBA" id="ARBA00004651"/>
    </source>
</evidence>
<reference evidence="9" key="1">
    <citation type="submission" date="2018-05" db="EMBL/GenBank/DDBJ databases">
        <authorList>
            <person name="Lanie J.A."/>
            <person name="Ng W.-L."/>
            <person name="Kazmierczak K.M."/>
            <person name="Andrzejewski T.M."/>
            <person name="Davidsen T.M."/>
            <person name="Wayne K.J."/>
            <person name="Tettelin H."/>
            <person name="Glass J.I."/>
            <person name="Rusch D."/>
            <person name="Podicherti R."/>
            <person name="Tsui H.-C.T."/>
            <person name="Winkler M.E."/>
        </authorList>
    </citation>
    <scope>NUCLEOTIDE SEQUENCE</scope>
</reference>
<dbReference type="GO" id="GO:0005886">
    <property type="term" value="C:plasma membrane"/>
    <property type="evidence" value="ECO:0007669"/>
    <property type="project" value="UniProtKB-SubCell"/>
</dbReference>
<dbReference type="Gene3D" id="1.10.3720.10">
    <property type="entry name" value="MetI-like"/>
    <property type="match status" value="1"/>
</dbReference>
<feature type="domain" description="ABC transmembrane type-1" evidence="8">
    <location>
        <begin position="1"/>
        <end position="106"/>
    </location>
</feature>